<dbReference type="PANTHER" id="PTHR23416:SF23">
    <property type="entry name" value="ACETYLTRANSFERASE C18B11.09C-RELATED"/>
    <property type="match status" value="1"/>
</dbReference>
<keyword evidence="6" id="KW-1185">Reference proteome</keyword>
<dbReference type="PANTHER" id="PTHR23416">
    <property type="entry name" value="SIALIC ACID SYNTHASE-RELATED"/>
    <property type="match status" value="1"/>
</dbReference>
<dbReference type="KEGG" id="mrob:HH214_00240"/>
<evidence type="ECO:0000256" key="1">
    <source>
        <dbReference type="ARBA" id="ARBA00007274"/>
    </source>
</evidence>
<gene>
    <name evidence="5" type="ORF">HH214_00240</name>
</gene>
<reference evidence="5 6" key="1">
    <citation type="submission" date="2020-04" db="EMBL/GenBank/DDBJ databases">
        <title>Genome sequencing of novel species.</title>
        <authorList>
            <person name="Heo J."/>
            <person name="Kim S.-J."/>
            <person name="Kim J.-S."/>
            <person name="Hong S.-B."/>
            <person name="Kwon S.-W."/>
        </authorList>
    </citation>
    <scope>NUCLEOTIDE SEQUENCE [LARGE SCALE GENOMIC DNA]</scope>
    <source>
        <strain evidence="5 6">F39-2</strain>
    </source>
</reference>
<evidence type="ECO:0000256" key="3">
    <source>
        <dbReference type="ARBA" id="ARBA00022737"/>
    </source>
</evidence>
<comment type="similarity">
    <text evidence="1">Belongs to the transferase hexapeptide repeat family.</text>
</comment>
<dbReference type="InterPro" id="IPR011004">
    <property type="entry name" value="Trimer_LpxA-like_sf"/>
</dbReference>
<dbReference type="GO" id="GO:0008374">
    <property type="term" value="F:O-acyltransferase activity"/>
    <property type="evidence" value="ECO:0007669"/>
    <property type="project" value="TreeGrafter"/>
</dbReference>
<keyword evidence="4 5" id="KW-0012">Acyltransferase</keyword>
<dbReference type="GO" id="GO:0005829">
    <property type="term" value="C:cytosol"/>
    <property type="evidence" value="ECO:0007669"/>
    <property type="project" value="TreeGrafter"/>
</dbReference>
<evidence type="ECO:0000313" key="6">
    <source>
        <dbReference type="Proteomes" id="UP000503278"/>
    </source>
</evidence>
<keyword evidence="3" id="KW-0677">Repeat</keyword>
<dbReference type="Gene3D" id="2.160.10.10">
    <property type="entry name" value="Hexapeptide repeat proteins"/>
    <property type="match status" value="1"/>
</dbReference>
<dbReference type="Pfam" id="PF00132">
    <property type="entry name" value="Hexapep"/>
    <property type="match status" value="1"/>
</dbReference>
<protein>
    <submittedName>
        <fullName evidence="5">Acyltransferase</fullName>
    </submittedName>
</protein>
<sequence length="221" mass="23668">MQKIIVTIFKVLRRIDVYCSGAVNQLLCKILFYIKNVQHANFKTEGLPYVSIATGGTCVIGSGLDMNNTLSSNPIGRPQPCVFFVDKNAQLIIGSNVGMSQAALICHSSITIGNDVKLGGGVCVYDTDFHSIIPEIRKSPALDLANRIKKPVIISDNAFIGAHSTILKGVTIGKNSVVGACSLVTKDIPDNQVWAGNPAKLIKVLSEQEIVSSSQEQLSIV</sequence>
<dbReference type="InterPro" id="IPR001451">
    <property type="entry name" value="Hexapep"/>
</dbReference>
<dbReference type="EMBL" id="CP051682">
    <property type="protein sequence ID" value="QJD94411.1"/>
    <property type="molecule type" value="Genomic_DNA"/>
</dbReference>
<name>A0A7L5DUM6_9SPHI</name>
<dbReference type="CDD" id="cd04647">
    <property type="entry name" value="LbH_MAT_like"/>
    <property type="match status" value="1"/>
</dbReference>
<evidence type="ECO:0000256" key="4">
    <source>
        <dbReference type="ARBA" id="ARBA00023315"/>
    </source>
</evidence>
<accession>A0A7L5DUM6</accession>
<proteinExistence type="inferred from homology"/>
<evidence type="ECO:0000256" key="2">
    <source>
        <dbReference type="ARBA" id="ARBA00022679"/>
    </source>
</evidence>
<evidence type="ECO:0000313" key="5">
    <source>
        <dbReference type="EMBL" id="QJD94411.1"/>
    </source>
</evidence>
<dbReference type="AlphaFoldDB" id="A0A7L5DUM6"/>
<dbReference type="Proteomes" id="UP000503278">
    <property type="component" value="Chromosome"/>
</dbReference>
<dbReference type="RefSeq" id="WP_169605430.1">
    <property type="nucleotide sequence ID" value="NZ_CP051682.1"/>
</dbReference>
<dbReference type="InterPro" id="IPR051159">
    <property type="entry name" value="Hexapeptide_acetyltransf"/>
</dbReference>
<dbReference type="SUPFAM" id="SSF51161">
    <property type="entry name" value="Trimeric LpxA-like enzymes"/>
    <property type="match status" value="1"/>
</dbReference>
<dbReference type="InterPro" id="IPR018357">
    <property type="entry name" value="Hexapep_transf_CS"/>
</dbReference>
<dbReference type="PROSITE" id="PS00101">
    <property type="entry name" value="HEXAPEP_TRANSFERASES"/>
    <property type="match status" value="1"/>
</dbReference>
<organism evidence="5 6">
    <name type="scientific">Mucilaginibacter robiniae</name>
    <dbReference type="NCBI Taxonomy" id="2728022"/>
    <lineage>
        <taxon>Bacteria</taxon>
        <taxon>Pseudomonadati</taxon>
        <taxon>Bacteroidota</taxon>
        <taxon>Sphingobacteriia</taxon>
        <taxon>Sphingobacteriales</taxon>
        <taxon>Sphingobacteriaceae</taxon>
        <taxon>Mucilaginibacter</taxon>
    </lineage>
</organism>
<keyword evidence="2 5" id="KW-0808">Transferase</keyword>